<accession>A0A3P6SGR5</accession>
<protein>
    <submittedName>
        <fullName evidence="1">Uncharacterized protein</fullName>
    </submittedName>
</protein>
<evidence type="ECO:0000313" key="2">
    <source>
        <dbReference type="Proteomes" id="UP000271889"/>
    </source>
</evidence>
<organism evidence="1 2">
    <name type="scientific">Cylicostephanus goldi</name>
    <name type="common">Nematode worm</name>
    <dbReference type="NCBI Taxonomy" id="71465"/>
    <lineage>
        <taxon>Eukaryota</taxon>
        <taxon>Metazoa</taxon>
        <taxon>Ecdysozoa</taxon>
        <taxon>Nematoda</taxon>
        <taxon>Chromadorea</taxon>
        <taxon>Rhabditida</taxon>
        <taxon>Rhabditina</taxon>
        <taxon>Rhabditomorpha</taxon>
        <taxon>Strongyloidea</taxon>
        <taxon>Strongylidae</taxon>
        <taxon>Cylicostephanus</taxon>
    </lineage>
</organism>
<dbReference type="Proteomes" id="UP000271889">
    <property type="component" value="Unassembled WGS sequence"/>
</dbReference>
<dbReference type="InterPro" id="IPR036734">
    <property type="entry name" value="Neur_chan_lig-bd_sf"/>
</dbReference>
<dbReference type="OrthoDB" id="442503at2759"/>
<dbReference type="GO" id="GO:0016020">
    <property type="term" value="C:membrane"/>
    <property type="evidence" value="ECO:0007669"/>
    <property type="project" value="InterPro"/>
</dbReference>
<name>A0A3P6SGR5_CYLGO</name>
<dbReference type="EMBL" id="UYRV01023648">
    <property type="protein sequence ID" value="VDK73966.1"/>
    <property type="molecule type" value="Genomic_DNA"/>
</dbReference>
<dbReference type="GO" id="GO:0005230">
    <property type="term" value="F:extracellular ligand-gated monoatomic ion channel activity"/>
    <property type="evidence" value="ECO:0007669"/>
    <property type="project" value="InterPro"/>
</dbReference>
<dbReference type="AlphaFoldDB" id="A0A3P6SGR5"/>
<proteinExistence type="predicted"/>
<dbReference type="SUPFAM" id="SSF63712">
    <property type="entry name" value="Nicotinic receptor ligand binding domain-like"/>
    <property type="match status" value="1"/>
</dbReference>
<sequence>MNFISSDAYDSDEIVVKWNGPNPVDVNPEIRMPDMRLRYILPTLRNDTYATGIWSCALAEFHVDREIMHHIIQVRFLQHLAHFYLASFKCANFRVLKLTESLLNLYVHVRG</sequence>
<reference evidence="1 2" key="1">
    <citation type="submission" date="2018-11" db="EMBL/GenBank/DDBJ databases">
        <authorList>
            <consortium name="Pathogen Informatics"/>
        </authorList>
    </citation>
    <scope>NUCLEOTIDE SEQUENCE [LARGE SCALE GENOMIC DNA]</scope>
</reference>
<gene>
    <name evidence="1" type="ORF">CGOC_LOCUS6983</name>
</gene>
<evidence type="ECO:0000313" key="1">
    <source>
        <dbReference type="EMBL" id="VDK73966.1"/>
    </source>
</evidence>
<keyword evidence="2" id="KW-1185">Reference proteome</keyword>
<dbReference type="Gene3D" id="2.70.170.10">
    <property type="entry name" value="Neurotransmitter-gated ion-channel ligand-binding domain"/>
    <property type="match status" value="1"/>
</dbReference>